<evidence type="ECO:0000256" key="2">
    <source>
        <dbReference type="SAM" id="MobiDB-lite"/>
    </source>
</evidence>
<dbReference type="AlphaFoldDB" id="A0AAE0HSL6"/>
<sequence>MDPFSAVAFAGTILTFVDFSWNLIKGSYEVYQSVTGETVENAHINDVISDLRSVSEDLDGTPTGDSKHEKALRRLAAECSELSTDLMILLKKLKRSEKKSMVWSSLRAKWASMRKSSDVASMLERLHDYRSEIMLRLNLMLSDQQSSIAVQLKQIRNEATELNTATAAELDTLRSDILAAVRAMREREDEYDSDSETLNQPSEAGEAPTARASDPQAGKHSLQDVHSLLMELVSQAKGINIQHDILRQLDFKSRYAREDTIQDAEKDTFEWMLWDGVDDDSSNSEGARSGPVDRLPGTDFVLDPAWVSYGVDDLLTSPSSPNYYSSSDDESCSVDSEDHHSLGASQQPVMTESPASQTGREFLARPDDPVRANLAAAVKTVGFVETAAEETPPPVPEIVFDPGEAPRRRQQSAFMSWLRTGSHIFHISGKAGSGKSTLMKFAYNDERTKRALQQWAGPKKLVTAHFYFWRSAQDELQMSLDGLYRSILFEVLCQCPNLIPAVFSQQWDAMTNQSDIQPGHHMAASAVKRAFEVLVSKASNPTHRFCLFIDGLDEYHGDSVAHWELARHLQAWTRQTDIKMCISARPHTEFLVTFRGPPNTTIHLHELTRQDIYNFSVQMFDKDPNATELSTEARAHLANKIVDKAEGVFLWAWFTVRLLLDSLGRRDKPEILFQRLEGVPEGLDDLYERLLGTVLGADRRRSDLALLLAVSNPFPEALNAMAYTWLDELDCSHPGGFSIRISRLQPFSDANIKDAHDYVRRQLHSLTKGLLEVYPVYNSGSGFFGLGVQFFHRTAMDYLGDPDRFEMLRTRYHARVSLSHAFAWLRLAEYMCGIDHKMDGWSSAGASRFPHDFLVETLHHIEGELPVPVAEGFRVAVTRRLLTPPPSPRSTTSKTGRLRYSVPVFFATHGNVDGARVYDSDAHGSWPHFAAAYAQTQHVLDLVGRQPEIALVDEGGELSLLLSASSAGEDGARLVRELVAHRSGSSLHDCVAMRDKTHSRSRAPVWLLAVGNCVWQLIQALASGFMKGPKTRSAVHALREWIGFGANANLVVTVQELEFLVRERGTDRTDRITALIEGAAAGTRSKNTLPVERDDEGLEFDAEVGDNTDDADSERSSSSLSNRDERPRFPGAKEAVSRTYLCTVARFLDLCESRVSDFGDRRRTRDEPPPREELPKDNQPDDIVHSCLFAPGKQPHPRVLEESGDVHASFLWEGKALGLPFTYRVY</sequence>
<feature type="compositionally biased region" description="Acidic residues" evidence="2">
    <location>
        <begin position="1093"/>
        <end position="1112"/>
    </location>
</feature>
<dbReference type="Proteomes" id="UP001283341">
    <property type="component" value="Unassembled WGS sequence"/>
</dbReference>
<evidence type="ECO:0000259" key="3">
    <source>
        <dbReference type="Pfam" id="PF24883"/>
    </source>
</evidence>
<dbReference type="PANTHER" id="PTHR10039">
    <property type="entry name" value="AMELOGENIN"/>
    <property type="match status" value="1"/>
</dbReference>
<dbReference type="Pfam" id="PF24883">
    <property type="entry name" value="NPHP3_N"/>
    <property type="match status" value="1"/>
</dbReference>
<dbReference type="InterPro" id="IPR027417">
    <property type="entry name" value="P-loop_NTPase"/>
</dbReference>
<dbReference type="InterPro" id="IPR056693">
    <property type="entry name" value="DUF7791"/>
</dbReference>
<feature type="region of interest" description="Disordered" evidence="2">
    <location>
        <begin position="186"/>
        <end position="221"/>
    </location>
</feature>
<dbReference type="PANTHER" id="PTHR10039:SF5">
    <property type="entry name" value="NACHT DOMAIN-CONTAINING PROTEIN"/>
    <property type="match status" value="1"/>
</dbReference>
<evidence type="ECO:0000259" key="4">
    <source>
        <dbReference type="Pfam" id="PF25053"/>
    </source>
</evidence>
<evidence type="ECO:0000256" key="1">
    <source>
        <dbReference type="ARBA" id="ARBA00022737"/>
    </source>
</evidence>
<organism evidence="5 6">
    <name type="scientific">Apodospora peruviana</name>
    <dbReference type="NCBI Taxonomy" id="516989"/>
    <lineage>
        <taxon>Eukaryota</taxon>
        <taxon>Fungi</taxon>
        <taxon>Dikarya</taxon>
        <taxon>Ascomycota</taxon>
        <taxon>Pezizomycotina</taxon>
        <taxon>Sordariomycetes</taxon>
        <taxon>Sordariomycetidae</taxon>
        <taxon>Sordariales</taxon>
        <taxon>Lasiosphaeriaceae</taxon>
        <taxon>Apodospora</taxon>
    </lineage>
</organism>
<feature type="domain" description="DUF7791" evidence="4">
    <location>
        <begin position="716"/>
        <end position="812"/>
    </location>
</feature>
<feature type="region of interest" description="Disordered" evidence="2">
    <location>
        <begin position="320"/>
        <end position="355"/>
    </location>
</feature>
<feature type="region of interest" description="Disordered" evidence="2">
    <location>
        <begin position="1158"/>
        <end position="1182"/>
    </location>
</feature>
<reference evidence="5" key="2">
    <citation type="submission" date="2023-06" db="EMBL/GenBank/DDBJ databases">
        <authorList>
            <consortium name="Lawrence Berkeley National Laboratory"/>
            <person name="Haridas S."/>
            <person name="Hensen N."/>
            <person name="Bonometti L."/>
            <person name="Westerberg I."/>
            <person name="Brannstrom I.O."/>
            <person name="Guillou S."/>
            <person name="Cros-Aarteil S."/>
            <person name="Calhoun S."/>
            <person name="Kuo A."/>
            <person name="Mondo S."/>
            <person name="Pangilinan J."/>
            <person name="Riley R."/>
            <person name="Labutti K."/>
            <person name="Andreopoulos B."/>
            <person name="Lipzen A."/>
            <person name="Chen C."/>
            <person name="Yanf M."/>
            <person name="Daum C."/>
            <person name="Ng V."/>
            <person name="Clum A."/>
            <person name="Steindorff A."/>
            <person name="Ohm R."/>
            <person name="Martin F."/>
            <person name="Silar P."/>
            <person name="Natvig D."/>
            <person name="Lalanne C."/>
            <person name="Gautier V."/>
            <person name="Ament-Velasquez S.L."/>
            <person name="Kruys A."/>
            <person name="Hutchinson M.I."/>
            <person name="Powell A.J."/>
            <person name="Barry K."/>
            <person name="Miller A.N."/>
            <person name="Grigoriev I.V."/>
            <person name="Debuchy R."/>
            <person name="Gladieux P."/>
            <person name="Thoren M.H."/>
            <person name="Johannesson H."/>
        </authorList>
    </citation>
    <scope>NUCLEOTIDE SEQUENCE</scope>
    <source>
        <strain evidence="5">CBS 118394</strain>
    </source>
</reference>
<feature type="domain" description="Nephrocystin 3-like N-terminal" evidence="3">
    <location>
        <begin position="410"/>
        <end position="585"/>
    </location>
</feature>
<dbReference type="SUPFAM" id="SSF52540">
    <property type="entry name" value="P-loop containing nucleoside triphosphate hydrolases"/>
    <property type="match status" value="1"/>
</dbReference>
<reference evidence="5" key="1">
    <citation type="journal article" date="2023" name="Mol. Phylogenet. Evol.">
        <title>Genome-scale phylogeny and comparative genomics of the fungal order Sordariales.</title>
        <authorList>
            <person name="Hensen N."/>
            <person name="Bonometti L."/>
            <person name="Westerberg I."/>
            <person name="Brannstrom I.O."/>
            <person name="Guillou S."/>
            <person name="Cros-Aarteil S."/>
            <person name="Calhoun S."/>
            <person name="Haridas S."/>
            <person name="Kuo A."/>
            <person name="Mondo S."/>
            <person name="Pangilinan J."/>
            <person name="Riley R."/>
            <person name="LaButti K."/>
            <person name="Andreopoulos B."/>
            <person name="Lipzen A."/>
            <person name="Chen C."/>
            <person name="Yan M."/>
            <person name="Daum C."/>
            <person name="Ng V."/>
            <person name="Clum A."/>
            <person name="Steindorff A."/>
            <person name="Ohm R.A."/>
            <person name="Martin F."/>
            <person name="Silar P."/>
            <person name="Natvig D.O."/>
            <person name="Lalanne C."/>
            <person name="Gautier V."/>
            <person name="Ament-Velasquez S.L."/>
            <person name="Kruys A."/>
            <person name="Hutchinson M.I."/>
            <person name="Powell A.J."/>
            <person name="Barry K."/>
            <person name="Miller A.N."/>
            <person name="Grigoriev I.V."/>
            <person name="Debuchy R."/>
            <person name="Gladieux P."/>
            <person name="Hiltunen Thoren M."/>
            <person name="Johannesson H."/>
        </authorList>
    </citation>
    <scope>NUCLEOTIDE SEQUENCE</scope>
    <source>
        <strain evidence="5">CBS 118394</strain>
    </source>
</reference>
<dbReference type="EMBL" id="JAUEDM010000009">
    <property type="protein sequence ID" value="KAK3312097.1"/>
    <property type="molecule type" value="Genomic_DNA"/>
</dbReference>
<name>A0AAE0HSL6_9PEZI</name>
<dbReference type="Gene3D" id="3.40.50.300">
    <property type="entry name" value="P-loop containing nucleotide triphosphate hydrolases"/>
    <property type="match status" value="1"/>
</dbReference>
<feature type="region of interest" description="Disordered" evidence="2">
    <location>
        <begin position="1084"/>
        <end position="1129"/>
    </location>
</feature>
<evidence type="ECO:0000313" key="6">
    <source>
        <dbReference type="Proteomes" id="UP001283341"/>
    </source>
</evidence>
<keyword evidence="1" id="KW-0677">Repeat</keyword>
<proteinExistence type="predicted"/>
<dbReference type="Pfam" id="PF25053">
    <property type="entry name" value="DUF7791"/>
    <property type="match status" value="1"/>
</dbReference>
<comment type="caution">
    <text evidence="5">The sequence shown here is derived from an EMBL/GenBank/DDBJ whole genome shotgun (WGS) entry which is preliminary data.</text>
</comment>
<protein>
    <recommendedName>
        <fullName evidence="7">NACHT domain-containing protein</fullName>
    </recommendedName>
</protein>
<dbReference type="InterPro" id="IPR056884">
    <property type="entry name" value="NPHP3-like_N"/>
</dbReference>
<evidence type="ECO:0008006" key="7">
    <source>
        <dbReference type="Google" id="ProtNLM"/>
    </source>
</evidence>
<evidence type="ECO:0000313" key="5">
    <source>
        <dbReference type="EMBL" id="KAK3312097.1"/>
    </source>
</evidence>
<keyword evidence="6" id="KW-1185">Reference proteome</keyword>
<accession>A0AAE0HSL6</accession>
<feature type="compositionally biased region" description="Polar residues" evidence="2">
    <location>
        <begin position="343"/>
        <end position="355"/>
    </location>
</feature>
<gene>
    <name evidence="5" type="ORF">B0H66DRAFT_394181</name>
</gene>